<dbReference type="SUPFAM" id="SSF55021">
    <property type="entry name" value="ACT-like"/>
    <property type="match status" value="1"/>
</dbReference>
<dbReference type="OrthoDB" id="9788773at2"/>
<dbReference type="Proteomes" id="UP000239471">
    <property type="component" value="Unassembled WGS sequence"/>
</dbReference>
<dbReference type="InterPro" id="IPR002912">
    <property type="entry name" value="ACT_dom"/>
</dbReference>
<keyword evidence="4" id="KW-1185">Reference proteome</keyword>
<comment type="similarity">
    <text evidence="1">Belongs to the UPF0735 family.</text>
</comment>
<dbReference type="CDD" id="cd04888">
    <property type="entry name" value="ACT_PheB-BS"/>
    <property type="match status" value="1"/>
</dbReference>
<dbReference type="RefSeq" id="WP_106059811.1">
    <property type="nucleotide sequence ID" value="NZ_PVXQ01000017.1"/>
</dbReference>
<evidence type="ECO:0000313" key="4">
    <source>
        <dbReference type="Proteomes" id="UP000239471"/>
    </source>
</evidence>
<evidence type="ECO:0000259" key="2">
    <source>
        <dbReference type="PROSITE" id="PS51671"/>
    </source>
</evidence>
<evidence type="ECO:0000313" key="3">
    <source>
        <dbReference type="EMBL" id="PRR82330.1"/>
    </source>
</evidence>
<dbReference type="AlphaFoldDB" id="A0A2T0BEK6"/>
<name>A0A2T0BEK6_9CLOT</name>
<dbReference type="InterPro" id="IPR008310">
    <property type="entry name" value="UPF0735_ACT_dom-cont"/>
</dbReference>
<dbReference type="NCBIfam" id="NF003361">
    <property type="entry name" value="PRK04435.1"/>
    <property type="match status" value="1"/>
</dbReference>
<comment type="caution">
    <text evidence="3">The sequence shown here is derived from an EMBL/GenBank/DDBJ whole genome shotgun (WGS) entry which is preliminary data.</text>
</comment>
<dbReference type="PROSITE" id="PS51671">
    <property type="entry name" value="ACT"/>
    <property type="match status" value="1"/>
</dbReference>
<dbReference type="EMBL" id="PVXQ01000017">
    <property type="protein sequence ID" value="PRR82330.1"/>
    <property type="molecule type" value="Genomic_DNA"/>
</dbReference>
<gene>
    <name evidence="3" type="ORF">CLVI_18360</name>
</gene>
<evidence type="ECO:0000256" key="1">
    <source>
        <dbReference type="HAMAP-Rule" id="MF_00707"/>
    </source>
</evidence>
<organism evidence="3 4">
    <name type="scientific">Clostridium vincentii</name>
    <dbReference type="NCBI Taxonomy" id="52704"/>
    <lineage>
        <taxon>Bacteria</taxon>
        <taxon>Bacillati</taxon>
        <taxon>Bacillota</taxon>
        <taxon>Clostridia</taxon>
        <taxon>Eubacteriales</taxon>
        <taxon>Clostridiaceae</taxon>
        <taxon>Clostridium</taxon>
    </lineage>
</organism>
<dbReference type="Pfam" id="PF13291">
    <property type="entry name" value="ACT_4"/>
    <property type="match status" value="1"/>
</dbReference>
<proteinExistence type="inferred from homology"/>
<reference evidence="3 4" key="1">
    <citation type="submission" date="2018-03" db="EMBL/GenBank/DDBJ databases">
        <title>Genome sequence of Clostridium vincentii DSM 10228.</title>
        <authorList>
            <person name="Poehlein A."/>
            <person name="Daniel R."/>
        </authorList>
    </citation>
    <scope>NUCLEOTIDE SEQUENCE [LARGE SCALE GENOMIC DNA]</scope>
    <source>
        <strain evidence="3 4">DSM 10228</strain>
    </source>
</reference>
<feature type="domain" description="ACT" evidence="2">
    <location>
        <begin position="69"/>
        <end position="144"/>
    </location>
</feature>
<accession>A0A2T0BEK6</accession>
<dbReference type="InterPro" id="IPR045865">
    <property type="entry name" value="ACT-like_dom_sf"/>
</dbReference>
<dbReference type="HAMAP" id="MF_00707">
    <property type="entry name" value="UPF0735"/>
    <property type="match status" value="1"/>
</dbReference>
<protein>
    <recommendedName>
        <fullName evidence="1">UPF0735 ACT domain-containing protein CLVI_18360</fullName>
    </recommendedName>
</protein>
<dbReference type="Gene3D" id="3.30.70.260">
    <property type="match status" value="1"/>
</dbReference>
<dbReference type="PIRSF" id="PIRSF025624">
    <property type="entry name" value="ACT_PheB"/>
    <property type="match status" value="1"/>
</dbReference>
<sequence length="145" mass="16220">MEGNFFLIDKRALPEVYEKVVNAKKLLQEGKAKEITEATKIAGVSRSVYYKYKDLVFEFSESQKGRKATFNVMIVDGTGVLSNILNYVSSIKGNILTINQGIPLNGYAYISLTIDISDLNGDIKTLVQDLSKLDRVEKVDFIAME</sequence>